<name>A0A0E9WYC8_ANGAN</name>
<reference evidence="2" key="1">
    <citation type="submission" date="2014-11" db="EMBL/GenBank/DDBJ databases">
        <authorList>
            <person name="Amaro Gonzalez C."/>
        </authorList>
    </citation>
    <scope>NUCLEOTIDE SEQUENCE</scope>
</reference>
<organism evidence="2">
    <name type="scientific">Anguilla anguilla</name>
    <name type="common">European freshwater eel</name>
    <name type="synonym">Muraena anguilla</name>
    <dbReference type="NCBI Taxonomy" id="7936"/>
    <lineage>
        <taxon>Eukaryota</taxon>
        <taxon>Metazoa</taxon>
        <taxon>Chordata</taxon>
        <taxon>Craniata</taxon>
        <taxon>Vertebrata</taxon>
        <taxon>Euteleostomi</taxon>
        <taxon>Actinopterygii</taxon>
        <taxon>Neopterygii</taxon>
        <taxon>Teleostei</taxon>
        <taxon>Anguilliformes</taxon>
        <taxon>Anguillidae</taxon>
        <taxon>Anguilla</taxon>
    </lineage>
</organism>
<feature type="region of interest" description="Disordered" evidence="1">
    <location>
        <begin position="65"/>
        <end position="94"/>
    </location>
</feature>
<protein>
    <submittedName>
        <fullName evidence="2">Uncharacterized protein</fullName>
    </submittedName>
</protein>
<reference evidence="2" key="2">
    <citation type="journal article" date="2015" name="Fish Shellfish Immunol.">
        <title>Early steps in the European eel (Anguilla anguilla)-Vibrio vulnificus interaction in the gills: Role of the RtxA13 toxin.</title>
        <authorList>
            <person name="Callol A."/>
            <person name="Pajuelo D."/>
            <person name="Ebbesson L."/>
            <person name="Teles M."/>
            <person name="MacKenzie S."/>
            <person name="Amaro C."/>
        </authorList>
    </citation>
    <scope>NUCLEOTIDE SEQUENCE</scope>
</reference>
<accession>A0A0E9WYC8</accession>
<dbReference type="EMBL" id="GBXM01013095">
    <property type="protein sequence ID" value="JAH95482.1"/>
    <property type="molecule type" value="Transcribed_RNA"/>
</dbReference>
<proteinExistence type="predicted"/>
<sequence length="94" mass="10626">MGKHHRLKIKKRAETVEPKWRHPSLSLTVNRFPCLFLNEPTGRLPRSLLTSLCLTLFLTAHSRAHSSFNDSKPLNRSSFLSDTTAASVPGEKEE</sequence>
<feature type="compositionally biased region" description="Polar residues" evidence="1">
    <location>
        <begin position="65"/>
        <end position="86"/>
    </location>
</feature>
<evidence type="ECO:0000313" key="2">
    <source>
        <dbReference type="EMBL" id="JAH95482.1"/>
    </source>
</evidence>
<dbReference type="AlphaFoldDB" id="A0A0E9WYC8"/>
<evidence type="ECO:0000256" key="1">
    <source>
        <dbReference type="SAM" id="MobiDB-lite"/>
    </source>
</evidence>